<reference evidence="1 2" key="1">
    <citation type="submission" date="2022-11" db="EMBL/GenBank/DDBJ databases">
        <title>Minimal conservation of predation-associated metabolite biosynthetic gene clusters underscores biosynthetic potential of Myxococcota including descriptions for ten novel species: Archangium lansinium sp. nov., Myxococcus landrumus sp. nov., Nannocystis bai.</title>
        <authorList>
            <person name="Ahearne A."/>
            <person name="Stevens C."/>
            <person name="Dowd S."/>
        </authorList>
    </citation>
    <scope>NUCLEOTIDE SEQUENCE [LARGE SCALE GENOMIC DNA]</scope>
    <source>
        <strain evidence="1 2">BB15-2</strain>
    </source>
</reference>
<comment type="caution">
    <text evidence="1">The sequence shown here is derived from an EMBL/GenBank/DDBJ whole genome shotgun (WGS) entry which is preliminary data.</text>
</comment>
<evidence type="ECO:0000313" key="1">
    <source>
        <dbReference type="EMBL" id="MDC0721703.1"/>
    </source>
</evidence>
<keyword evidence="2" id="KW-1185">Reference proteome</keyword>
<dbReference type="EMBL" id="JAQNDL010000003">
    <property type="protein sequence ID" value="MDC0721703.1"/>
    <property type="molecule type" value="Genomic_DNA"/>
</dbReference>
<sequence>MPLHRPFRSQGESFMLVAASAVPADAPRLTARGPRASALLAPLFADALDARTLRLLAAEFASVASPRGDREVVARLVAAIDSGRLVLVRVDPPRQWGCSSVRRAERPENDDDDRLLEPSVDATHWIEIRLVDDDDAVIPGQRYLIIDPGGQQHRGYTDSLGSARITRLPAGICRVSFPDLDGSVCELVARPGPRDAAVAG</sequence>
<proteinExistence type="predicted"/>
<protein>
    <submittedName>
        <fullName evidence="1">Uncharacterized protein</fullName>
    </submittedName>
</protein>
<dbReference type="Proteomes" id="UP001221686">
    <property type="component" value="Unassembled WGS sequence"/>
</dbReference>
<gene>
    <name evidence="1" type="ORF">POL25_32645</name>
</gene>
<organism evidence="1 2">
    <name type="scientific">Nannocystis bainbridge</name>
    <dbReference type="NCBI Taxonomy" id="2995303"/>
    <lineage>
        <taxon>Bacteria</taxon>
        <taxon>Pseudomonadati</taxon>
        <taxon>Myxococcota</taxon>
        <taxon>Polyangia</taxon>
        <taxon>Nannocystales</taxon>
        <taxon>Nannocystaceae</taxon>
        <taxon>Nannocystis</taxon>
    </lineage>
</organism>
<dbReference type="RefSeq" id="WP_272090208.1">
    <property type="nucleotide sequence ID" value="NZ_JAQNDL010000003.1"/>
</dbReference>
<accession>A0ABT5E758</accession>
<evidence type="ECO:0000313" key="2">
    <source>
        <dbReference type="Proteomes" id="UP001221686"/>
    </source>
</evidence>
<name>A0ABT5E758_9BACT</name>